<keyword evidence="2" id="KW-1185">Reference proteome</keyword>
<evidence type="ECO:0000313" key="2">
    <source>
        <dbReference type="Proteomes" id="UP000299102"/>
    </source>
</evidence>
<reference evidence="1 2" key="1">
    <citation type="journal article" date="2019" name="Commun. Biol.">
        <title>The bagworm genome reveals a unique fibroin gene that provides high tensile strength.</title>
        <authorList>
            <person name="Kono N."/>
            <person name="Nakamura H."/>
            <person name="Ohtoshi R."/>
            <person name="Tomita M."/>
            <person name="Numata K."/>
            <person name="Arakawa K."/>
        </authorList>
    </citation>
    <scope>NUCLEOTIDE SEQUENCE [LARGE SCALE GENOMIC DNA]</scope>
</reference>
<dbReference type="Proteomes" id="UP000299102">
    <property type="component" value="Unassembled WGS sequence"/>
</dbReference>
<comment type="caution">
    <text evidence="1">The sequence shown here is derived from an EMBL/GenBank/DDBJ whole genome shotgun (WGS) entry which is preliminary data.</text>
</comment>
<dbReference type="AlphaFoldDB" id="A0A4C1ZAR4"/>
<name>A0A4C1ZAR4_EUMVA</name>
<sequence length="133" mass="14934">MREKTAQTPKSNDISIEYFELEIPVRAQDSIVVTVKPKALLRFKFNSSQCISNFGTKERPRSGATPPSAAESKYFLQRERVKYSRARSVARSVATAGRSGLAHSTRVRAMAFFVNILNYSLAPRANEPAVEFY</sequence>
<evidence type="ECO:0000313" key="1">
    <source>
        <dbReference type="EMBL" id="GBP83697.1"/>
    </source>
</evidence>
<protein>
    <submittedName>
        <fullName evidence="1">Uncharacterized protein</fullName>
    </submittedName>
</protein>
<proteinExistence type="predicted"/>
<dbReference type="EMBL" id="BGZK01001633">
    <property type="protein sequence ID" value="GBP83697.1"/>
    <property type="molecule type" value="Genomic_DNA"/>
</dbReference>
<gene>
    <name evidence="1" type="ORF">EVAR_57097_1</name>
</gene>
<organism evidence="1 2">
    <name type="scientific">Eumeta variegata</name>
    <name type="common">Bagworm moth</name>
    <name type="synonym">Eumeta japonica</name>
    <dbReference type="NCBI Taxonomy" id="151549"/>
    <lineage>
        <taxon>Eukaryota</taxon>
        <taxon>Metazoa</taxon>
        <taxon>Ecdysozoa</taxon>
        <taxon>Arthropoda</taxon>
        <taxon>Hexapoda</taxon>
        <taxon>Insecta</taxon>
        <taxon>Pterygota</taxon>
        <taxon>Neoptera</taxon>
        <taxon>Endopterygota</taxon>
        <taxon>Lepidoptera</taxon>
        <taxon>Glossata</taxon>
        <taxon>Ditrysia</taxon>
        <taxon>Tineoidea</taxon>
        <taxon>Psychidae</taxon>
        <taxon>Oiketicinae</taxon>
        <taxon>Eumeta</taxon>
    </lineage>
</organism>
<accession>A0A4C1ZAR4</accession>